<evidence type="ECO:0000256" key="2">
    <source>
        <dbReference type="ARBA" id="ARBA00022475"/>
    </source>
</evidence>
<feature type="transmembrane region" description="Helical" evidence="7">
    <location>
        <begin position="20"/>
        <end position="37"/>
    </location>
</feature>
<comment type="subcellular location">
    <subcellularLocation>
        <location evidence="1">Cell membrane</location>
        <topology evidence="1">Multi-pass membrane protein</topology>
    </subcellularLocation>
</comment>
<feature type="transmembrane region" description="Helical" evidence="7">
    <location>
        <begin position="568"/>
        <end position="588"/>
    </location>
</feature>
<feature type="transmembrane region" description="Helical" evidence="7">
    <location>
        <begin position="491"/>
        <end position="516"/>
    </location>
</feature>
<feature type="domain" description="ABC3 transporter permease C-terminal" evidence="8">
    <location>
        <begin position="402"/>
        <end position="515"/>
    </location>
</feature>
<evidence type="ECO:0000256" key="6">
    <source>
        <dbReference type="SAM" id="Coils"/>
    </source>
</evidence>
<evidence type="ECO:0000313" key="10">
    <source>
        <dbReference type="Proteomes" id="UP001229251"/>
    </source>
</evidence>
<evidence type="ECO:0000256" key="3">
    <source>
        <dbReference type="ARBA" id="ARBA00022692"/>
    </source>
</evidence>
<keyword evidence="5 7" id="KW-0472">Membrane</keyword>
<proteinExistence type="predicted"/>
<keyword evidence="2" id="KW-1003">Cell membrane</keyword>
<name>A0AAJ1Q3U0_9LACT</name>
<comment type="caution">
    <text evidence="9">The sequence shown here is derived from an EMBL/GenBank/DDBJ whole genome shotgun (WGS) entry which is preliminary data.</text>
</comment>
<evidence type="ECO:0000256" key="5">
    <source>
        <dbReference type="ARBA" id="ARBA00023136"/>
    </source>
</evidence>
<feature type="domain" description="ABC3 transporter permease C-terminal" evidence="8">
    <location>
        <begin position="804"/>
        <end position="912"/>
    </location>
</feature>
<feature type="transmembrane region" description="Helical" evidence="7">
    <location>
        <begin position="402"/>
        <end position="424"/>
    </location>
</feature>
<keyword evidence="4 7" id="KW-1133">Transmembrane helix</keyword>
<evidence type="ECO:0000256" key="7">
    <source>
        <dbReference type="SAM" id="Phobius"/>
    </source>
</evidence>
<dbReference type="EMBL" id="JASOOE010000006">
    <property type="protein sequence ID" value="MDK7187132.1"/>
    <property type="molecule type" value="Genomic_DNA"/>
</dbReference>
<reference evidence="9" key="1">
    <citation type="submission" date="2023-05" db="EMBL/GenBank/DDBJ databases">
        <title>Cataloging the Phylogenetic Diversity of Human Bladder Bacteria.</title>
        <authorList>
            <person name="Du J."/>
        </authorList>
    </citation>
    <scope>NUCLEOTIDE SEQUENCE</scope>
    <source>
        <strain evidence="9">UMB1231</strain>
    </source>
</reference>
<dbReference type="GO" id="GO:0005886">
    <property type="term" value="C:plasma membrane"/>
    <property type="evidence" value="ECO:0007669"/>
    <property type="project" value="UniProtKB-SubCell"/>
</dbReference>
<sequence>MKKSLNKDIFRSFLKSKGRFFSILMLVMLGSFALVGLKVTGPMINEAASSYLNNYHTMDLAVISDWGLSDEDRQDINKLRDHAVIDYGYFTDVVVKDSSQAVRIFSKTEHNSQFELVKGQYPKYKDEIALASFYQDRYQIGDKITFEQSNSALLKEDSYTVVGFVNSTEIISNIELGQASAGSGALAFYGLVDQQAFDSEYYTIARLTYSDLAKLNCFSDEYQERLEQYQDELDQLLADNGQKRYELIKSEIKGQIEEGQDKIDQGQKDLQDGQEQLDQAQETLDQQKADLQTKIDAVKQQMLAQGIKEADIIYPAELQAGIDQLDQAQSELDQKKTDYQREAKTGQSDIDQAQSEIDDAQETLMNLSVPTYKTYTRRTIPGGNGYLSVFLSSNGISAVGNLFPVILFAVAILVSMTTMTRFVAEERTNAGVMKALGYSNRHVIKKFLYYGFSASFIGGILGILMGTYLLPKLLETALLSETILPSIKERIYWPISLLALLISVLSACIPAIWIAYKELSESSAQLLLPKPPAKGSSILLEKIPFIWNRLSFINKVTARNMFRYKQRMLMTVIGVAGSVSLLYAGLAMQSSLSGVASYQFGEVIQYDAMVVHKDHLSDQEKEDLSRQLADSAIGQKLPIYSQQMTKEIDGLSDQQQVNLMVSDQTNMKGFIQLFDDQSGERIDLPKDGVILSSKLAKLMKLQVGDSFTLKDDQDLEYTFKLKGIAQMFAGHYVLMSADYYHKVMDHDFDSNAHLLKLNNQQAEHVQAVAADFMALDGVKAVIQNTAIINQIDSLVESLNSVMNVLTIATLALAVVILYNLTVINISERIRELSTIKVLGFYNREVTLYIYRETIVLSIIGILLGLIGGRFLHRIILEGVAPDTMQFPLSVSWSVYAIPIGSVLLLICLLGFYVNHHLKKVDMLEALKSVD</sequence>
<keyword evidence="6" id="KW-0175">Coiled coil</keyword>
<dbReference type="InterPro" id="IPR003838">
    <property type="entry name" value="ABC3_permease_C"/>
</dbReference>
<dbReference type="PANTHER" id="PTHR30287">
    <property type="entry name" value="MEMBRANE COMPONENT OF PREDICTED ABC SUPERFAMILY METABOLITE UPTAKE TRANSPORTER"/>
    <property type="match status" value="1"/>
</dbReference>
<evidence type="ECO:0000256" key="4">
    <source>
        <dbReference type="ARBA" id="ARBA00022989"/>
    </source>
</evidence>
<dbReference type="Pfam" id="PF02687">
    <property type="entry name" value="FtsX"/>
    <property type="match status" value="2"/>
</dbReference>
<feature type="transmembrane region" description="Helical" evidence="7">
    <location>
        <begin position="853"/>
        <end position="872"/>
    </location>
</feature>
<feature type="coiled-coil region" evidence="6">
    <location>
        <begin position="212"/>
        <end position="363"/>
    </location>
</feature>
<gene>
    <name evidence="9" type="ORF">QP433_03975</name>
</gene>
<evidence type="ECO:0000256" key="1">
    <source>
        <dbReference type="ARBA" id="ARBA00004651"/>
    </source>
</evidence>
<keyword evidence="3 7" id="KW-0812">Transmembrane</keyword>
<feature type="transmembrane region" description="Helical" evidence="7">
    <location>
        <begin position="892"/>
        <end position="913"/>
    </location>
</feature>
<dbReference type="RefSeq" id="WP_285065595.1">
    <property type="nucleotide sequence ID" value="NZ_JASOOE010000006.1"/>
</dbReference>
<evidence type="ECO:0000313" key="9">
    <source>
        <dbReference type="EMBL" id="MDK7187132.1"/>
    </source>
</evidence>
<organism evidence="9 10">
    <name type="scientific">Facklamia hominis</name>
    <dbReference type="NCBI Taxonomy" id="178214"/>
    <lineage>
        <taxon>Bacteria</taxon>
        <taxon>Bacillati</taxon>
        <taxon>Bacillota</taxon>
        <taxon>Bacilli</taxon>
        <taxon>Lactobacillales</taxon>
        <taxon>Aerococcaceae</taxon>
        <taxon>Facklamia</taxon>
    </lineage>
</organism>
<accession>A0AAJ1Q3U0</accession>
<protein>
    <submittedName>
        <fullName evidence="9">FtsX-like permease family protein</fullName>
    </submittedName>
</protein>
<dbReference type="Proteomes" id="UP001229251">
    <property type="component" value="Unassembled WGS sequence"/>
</dbReference>
<dbReference type="InterPro" id="IPR038766">
    <property type="entry name" value="Membrane_comp_ABC_pdt"/>
</dbReference>
<feature type="transmembrane region" description="Helical" evidence="7">
    <location>
        <begin position="447"/>
        <end position="471"/>
    </location>
</feature>
<dbReference type="PANTHER" id="PTHR30287:SF1">
    <property type="entry name" value="INNER MEMBRANE PROTEIN"/>
    <property type="match status" value="1"/>
</dbReference>
<evidence type="ECO:0000259" key="8">
    <source>
        <dbReference type="Pfam" id="PF02687"/>
    </source>
</evidence>
<feature type="transmembrane region" description="Helical" evidence="7">
    <location>
        <begin position="801"/>
        <end position="820"/>
    </location>
</feature>
<dbReference type="AlphaFoldDB" id="A0AAJ1Q3U0"/>